<dbReference type="EMBL" id="BKCJ010467702">
    <property type="protein sequence ID" value="GFA68048.1"/>
    <property type="molecule type" value="Genomic_DNA"/>
</dbReference>
<dbReference type="PANTHER" id="PTHR33116:SF79">
    <property type="entry name" value="REVERSE TRANSCRIPTASE DOMAIN, ZINC FINGER, CCHC-TYPE-RELATED"/>
    <property type="match status" value="1"/>
</dbReference>
<feature type="domain" description="Reverse transcriptase" evidence="1">
    <location>
        <begin position="215"/>
        <end position="325"/>
    </location>
</feature>
<proteinExistence type="predicted"/>
<dbReference type="GO" id="GO:0003964">
    <property type="term" value="F:RNA-directed DNA polymerase activity"/>
    <property type="evidence" value="ECO:0007669"/>
    <property type="project" value="UniProtKB-KW"/>
</dbReference>
<sequence length="509" mass="58331">MVEQAWNFFSHSDTNGLIQFKKKLQDLKKIIRSWIKDKKLQQSGAINSIKKDLIDMHKNLDNRNVSDEILLKRMELTRQLHDINQMEAMDYVQKSKIKWAIEGDGNSKFFHGIINKKRSQLSVRGVFVDGDWNTARRLSTYQVADMDRSVSRDEIRVAVWNCDENKSLGPDGYTFEFFRRYWSFIGSNFCSAVECFFESGSFSKGNNSSFIALIPKVTDVKFVTDFRPISLIGCFYKVVTKILTNRLATVISDLVSDIQSAFPSNRQILDGPFILNELLAWCKRKKKQAVIFKVDFAKAYDSVRWDYLLDVLQAFGFSPNWCKATSYGLFKGIRIQGSMAISHLFYADDAVFIGEWSDSNLDNTVKILKCFFLASGLKINIQKSQVLGVRVPRNIVNQAASLIGCAVMQNPFWYLGVMVGDSMFRKLDWADTVQKLRSRLSKWKVKTLSIGGRLTLLKSVLGASPLYNISIYKVPKGVLKEMEAIRSNCFVHGSRSTFREVLVDQRTWY</sequence>
<evidence type="ECO:0000259" key="1">
    <source>
        <dbReference type="Pfam" id="PF00078"/>
    </source>
</evidence>
<dbReference type="AlphaFoldDB" id="A0A699JZP0"/>
<keyword evidence="2" id="KW-0695">RNA-directed DNA polymerase</keyword>
<dbReference type="Pfam" id="PF00078">
    <property type="entry name" value="RVT_1"/>
    <property type="match status" value="1"/>
</dbReference>
<dbReference type="InterPro" id="IPR000477">
    <property type="entry name" value="RT_dom"/>
</dbReference>
<protein>
    <submittedName>
        <fullName evidence="2">RNA-directed DNA polymerase, eukaryota</fullName>
    </submittedName>
</protein>
<keyword evidence="2" id="KW-0548">Nucleotidyltransferase</keyword>
<keyword evidence="2" id="KW-0808">Transferase</keyword>
<reference evidence="2" key="1">
    <citation type="journal article" date="2019" name="Sci. Rep.">
        <title>Draft genome of Tanacetum cinerariifolium, the natural source of mosquito coil.</title>
        <authorList>
            <person name="Yamashiro T."/>
            <person name="Shiraishi A."/>
            <person name="Satake H."/>
            <person name="Nakayama K."/>
        </authorList>
    </citation>
    <scope>NUCLEOTIDE SEQUENCE</scope>
</reference>
<dbReference type="PANTHER" id="PTHR33116">
    <property type="entry name" value="REVERSE TRANSCRIPTASE ZINC-BINDING DOMAIN-CONTAINING PROTEIN-RELATED-RELATED"/>
    <property type="match status" value="1"/>
</dbReference>
<accession>A0A699JZP0</accession>
<organism evidence="2">
    <name type="scientific">Tanacetum cinerariifolium</name>
    <name type="common">Dalmatian daisy</name>
    <name type="synonym">Chrysanthemum cinerariifolium</name>
    <dbReference type="NCBI Taxonomy" id="118510"/>
    <lineage>
        <taxon>Eukaryota</taxon>
        <taxon>Viridiplantae</taxon>
        <taxon>Streptophyta</taxon>
        <taxon>Embryophyta</taxon>
        <taxon>Tracheophyta</taxon>
        <taxon>Spermatophyta</taxon>
        <taxon>Magnoliopsida</taxon>
        <taxon>eudicotyledons</taxon>
        <taxon>Gunneridae</taxon>
        <taxon>Pentapetalae</taxon>
        <taxon>asterids</taxon>
        <taxon>campanulids</taxon>
        <taxon>Asterales</taxon>
        <taxon>Asteraceae</taxon>
        <taxon>Asteroideae</taxon>
        <taxon>Anthemideae</taxon>
        <taxon>Anthemidinae</taxon>
        <taxon>Tanacetum</taxon>
    </lineage>
</organism>
<dbReference type="CDD" id="cd01650">
    <property type="entry name" value="RT_nLTR_like"/>
    <property type="match status" value="1"/>
</dbReference>
<name>A0A699JZP0_TANCI</name>
<gene>
    <name evidence="2" type="ORF">Tci_640020</name>
</gene>
<comment type="caution">
    <text evidence="2">The sequence shown here is derived from an EMBL/GenBank/DDBJ whole genome shotgun (WGS) entry which is preliminary data.</text>
</comment>
<evidence type="ECO:0000313" key="2">
    <source>
        <dbReference type="EMBL" id="GFA68048.1"/>
    </source>
</evidence>